<proteinExistence type="predicted"/>
<evidence type="ECO:0000313" key="1">
    <source>
        <dbReference type="EMBL" id="QPL54054.1"/>
    </source>
</evidence>
<protein>
    <submittedName>
        <fullName evidence="1">Uncharacterized protein</fullName>
    </submittedName>
</protein>
<dbReference type="EMBL" id="CP065217">
    <property type="protein sequence ID" value="QPL54054.1"/>
    <property type="molecule type" value="Genomic_DNA"/>
</dbReference>
<sequence length="421" mass="48262">MNVCTRYECDTCETLIDCRIGFSNREVQPLQFACPECGERISFTLGCNDLEGATEIKEFKAPFTGENVFVDLHLDFPTTFGEYKQGDTTFMRVVSEIGQESFADLSRRLELLNQLGEHHRTLKRLVSQYKKGNVKGFEKVIKSLEKLEFIKLKSHKPQDVIAALYSATSVMSSPLTVYEHSKELSEEMPKVLLSLYTDHHDNLNEFFDSLLSTGFLKNVHHETLSLYPKLIKLEVPLRPALYYDYKAEELGNVPARVSTTNFESCNNAYKDLAEVYSRQLVLVAGLNNLIKRGDFNKFSEEVLLNKKGNPIKDFTSLDKYADVDLGRKLVALDDCFFKLDEEAIDNQLRNGIAHYKYSYDEATQIITYSSVKEGLTRDKTIDVSLMEFLRKMLLLFREVHCLNHIIKALLFHSVLILKKPV</sequence>
<name>A0AAJ4LV09_9VIBR</name>
<dbReference type="Proteomes" id="UP000594435">
    <property type="component" value="Chromosome 1"/>
</dbReference>
<dbReference type="RefSeq" id="WP_337970942.1">
    <property type="nucleotide sequence ID" value="NZ_CP065217.1"/>
</dbReference>
<organism evidence="1 2">
    <name type="scientific">Vibrio navarrensis</name>
    <dbReference type="NCBI Taxonomy" id="29495"/>
    <lineage>
        <taxon>Bacteria</taxon>
        <taxon>Pseudomonadati</taxon>
        <taxon>Pseudomonadota</taxon>
        <taxon>Gammaproteobacteria</taxon>
        <taxon>Vibrionales</taxon>
        <taxon>Vibrionaceae</taxon>
        <taxon>Vibrio</taxon>
    </lineage>
</organism>
<accession>A0AAJ4LV09</accession>
<gene>
    <name evidence="1" type="ORF">I3X05_02475</name>
</gene>
<evidence type="ECO:0000313" key="2">
    <source>
        <dbReference type="Proteomes" id="UP000594435"/>
    </source>
</evidence>
<dbReference type="AlphaFoldDB" id="A0AAJ4LV09"/>
<reference evidence="1 2" key="1">
    <citation type="submission" date="2020-11" db="EMBL/GenBank/DDBJ databases">
        <title>Complete and Circularized Genome Assembly of a human isolate of Vibrio navarrensis biotype pommerensis with MiSeq and MinION Sequence Data.</title>
        <authorList>
            <person name="Schwartz K."/>
            <person name="Borowiak M."/>
            <person name="Deneke C."/>
            <person name="Balau V."/>
            <person name="Metelmann C."/>
            <person name="Strauch E."/>
        </authorList>
    </citation>
    <scope>NUCLEOTIDE SEQUENCE [LARGE SCALE GENOMIC DNA]</scope>
    <source>
        <strain evidence="1 2">20-VB00237</strain>
    </source>
</reference>